<dbReference type="SUPFAM" id="SSF88946">
    <property type="entry name" value="Sigma2 domain of RNA polymerase sigma factors"/>
    <property type="match status" value="1"/>
</dbReference>
<feature type="domain" description="RNA polymerase sigma-70 region 2" evidence="7">
    <location>
        <begin position="65"/>
        <end position="131"/>
    </location>
</feature>
<dbReference type="AlphaFoldDB" id="A0A7T0G305"/>
<dbReference type="InterPro" id="IPR039425">
    <property type="entry name" value="RNA_pol_sigma-70-like"/>
</dbReference>
<dbReference type="Proteomes" id="UP000594464">
    <property type="component" value="Chromosome"/>
</dbReference>
<evidence type="ECO:0000256" key="4">
    <source>
        <dbReference type="ARBA" id="ARBA00023125"/>
    </source>
</evidence>
<dbReference type="InterPro" id="IPR014284">
    <property type="entry name" value="RNA_pol_sigma-70_dom"/>
</dbReference>
<reference evidence="10" key="1">
    <citation type="submission" date="2020-02" db="EMBL/GenBank/DDBJ databases">
        <title>Genomic and physiological characterization of two novel Nitrospinaceae genera.</title>
        <authorList>
            <person name="Mueller A.J."/>
            <person name="Jung M.-Y."/>
            <person name="Strachan C.R."/>
            <person name="Herbold C.W."/>
            <person name="Kirkegaard R.H."/>
            <person name="Daims H."/>
        </authorList>
    </citation>
    <scope>NUCLEOTIDE SEQUENCE [LARGE SCALE GENOMIC DNA]</scope>
</reference>
<dbReference type="InterPro" id="IPR013249">
    <property type="entry name" value="RNA_pol_sigma70_r4_t2"/>
</dbReference>
<dbReference type="Gene3D" id="1.10.10.10">
    <property type="entry name" value="Winged helix-like DNA-binding domain superfamily/Winged helix DNA-binding domain"/>
    <property type="match status" value="1"/>
</dbReference>
<feature type="compositionally biased region" description="Basic and acidic residues" evidence="6">
    <location>
        <begin position="11"/>
        <end position="32"/>
    </location>
</feature>
<dbReference type="InterPro" id="IPR013325">
    <property type="entry name" value="RNA_pol_sigma_r2"/>
</dbReference>
<feature type="domain" description="RNA polymerase sigma factor 70 region 4 type 2" evidence="8">
    <location>
        <begin position="174"/>
        <end position="225"/>
    </location>
</feature>
<name>A0A7T0G305_9BACT</name>
<evidence type="ECO:0000313" key="10">
    <source>
        <dbReference type="Proteomes" id="UP000594464"/>
    </source>
</evidence>
<comment type="similarity">
    <text evidence="1">Belongs to the sigma-70 factor family. ECF subfamily.</text>
</comment>
<feature type="region of interest" description="Disordered" evidence="6">
    <location>
        <begin position="1"/>
        <end position="45"/>
    </location>
</feature>
<dbReference type="GO" id="GO:0016987">
    <property type="term" value="F:sigma factor activity"/>
    <property type="evidence" value="ECO:0007669"/>
    <property type="project" value="UniProtKB-KW"/>
</dbReference>
<dbReference type="NCBIfam" id="TIGR02937">
    <property type="entry name" value="sigma70-ECF"/>
    <property type="match status" value="1"/>
</dbReference>
<dbReference type="KEGG" id="nva:G3M78_04875"/>
<keyword evidence="3" id="KW-0731">Sigma factor</keyword>
<accession>A0A7T0G305</accession>
<organism evidence="9 10">
    <name type="scientific">Candidatus Nitrohelix vancouverensis</name>
    <dbReference type="NCBI Taxonomy" id="2705534"/>
    <lineage>
        <taxon>Bacteria</taxon>
        <taxon>Pseudomonadati</taxon>
        <taxon>Nitrospinota/Tectimicrobiota group</taxon>
        <taxon>Nitrospinota</taxon>
        <taxon>Nitrospinia</taxon>
        <taxon>Nitrospinales</taxon>
        <taxon>Nitrospinaceae</taxon>
        <taxon>Candidatus Nitrohelix</taxon>
    </lineage>
</organism>
<gene>
    <name evidence="9" type="ORF">G3M78_04875</name>
</gene>
<evidence type="ECO:0000259" key="8">
    <source>
        <dbReference type="Pfam" id="PF08281"/>
    </source>
</evidence>
<dbReference type="PANTHER" id="PTHR43133:SF8">
    <property type="entry name" value="RNA POLYMERASE SIGMA FACTOR HI_1459-RELATED"/>
    <property type="match status" value="1"/>
</dbReference>
<keyword evidence="5" id="KW-0804">Transcription</keyword>
<dbReference type="InterPro" id="IPR013324">
    <property type="entry name" value="RNA_pol_sigma_r3/r4-like"/>
</dbReference>
<dbReference type="EMBL" id="CP048620">
    <property type="protein sequence ID" value="QPJ64756.1"/>
    <property type="molecule type" value="Genomic_DNA"/>
</dbReference>
<evidence type="ECO:0000256" key="1">
    <source>
        <dbReference type="ARBA" id="ARBA00010641"/>
    </source>
</evidence>
<keyword evidence="4" id="KW-0238">DNA-binding</keyword>
<dbReference type="GO" id="GO:0006352">
    <property type="term" value="P:DNA-templated transcription initiation"/>
    <property type="evidence" value="ECO:0007669"/>
    <property type="project" value="InterPro"/>
</dbReference>
<dbReference type="GO" id="GO:0003677">
    <property type="term" value="F:DNA binding"/>
    <property type="evidence" value="ECO:0007669"/>
    <property type="project" value="UniProtKB-KW"/>
</dbReference>
<evidence type="ECO:0000256" key="2">
    <source>
        <dbReference type="ARBA" id="ARBA00023015"/>
    </source>
</evidence>
<evidence type="ECO:0000256" key="5">
    <source>
        <dbReference type="ARBA" id="ARBA00023163"/>
    </source>
</evidence>
<proteinExistence type="inferred from homology"/>
<dbReference type="InterPro" id="IPR036388">
    <property type="entry name" value="WH-like_DNA-bd_sf"/>
</dbReference>
<evidence type="ECO:0000259" key="7">
    <source>
        <dbReference type="Pfam" id="PF04542"/>
    </source>
</evidence>
<evidence type="ECO:0000256" key="6">
    <source>
        <dbReference type="SAM" id="MobiDB-lite"/>
    </source>
</evidence>
<dbReference type="InterPro" id="IPR007627">
    <property type="entry name" value="RNA_pol_sigma70_r2"/>
</dbReference>
<dbReference type="PANTHER" id="PTHR43133">
    <property type="entry name" value="RNA POLYMERASE ECF-TYPE SIGMA FACTO"/>
    <property type="match status" value="1"/>
</dbReference>
<dbReference type="CDD" id="cd06171">
    <property type="entry name" value="Sigma70_r4"/>
    <property type="match status" value="1"/>
</dbReference>
<protein>
    <submittedName>
        <fullName evidence="9">Sigma-70 family RNA polymerase sigma factor</fullName>
    </submittedName>
</protein>
<dbReference type="SUPFAM" id="SSF88659">
    <property type="entry name" value="Sigma3 and sigma4 domains of RNA polymerase sigma factors"/>
    <property type="match status" value="1"/>
</dbReference>
<dbReference type="Pfam" id="PF04542">
    <property type="entry name" value="Sigma70_r2"/>
    <property type="match status" value="1"/>
</dbReference>
<evidence type="ECO:0000313" key="9">
    <source>
        <dbReference type="EMBL" id="QPJ64756.1"/>
    </source>
</evidence>
<dbReference type="Gene3D" id="1.10.1740.10">
    <property type="match status" value="1"/>
</dbReference>
<keyword evidence="2" id="KW-0805">Transcription regulation</keyword>
<sequence length="243" mass="28064">MSKTSYINRVKRTESKAENSNSDKSKSEKSAEEQTTFTDPKEEKEAEEALVRELQSGNMDSFDQIVERYQKKIYALSFNLTRNTMDAQDVTQDVLLTLFRKIHTFQGKSAFSSWVYRITLNAAYMKLRSRKKDQSISIDELLPTFNGSGFQQEKVQDWSENTESLLFANETRSIIQKAVDMLPEKEKVVFLLRDVEGLSTEKVGEILDLTVPAVKSRLHRARLFLRKKLSSFFQEYQTGEDGK</sequence>
<evidence type="ECO:0000256" key="3">
    <source>
        <dbReference type="ARBA" id="ARBA00023082"/>
    </source>
</evidence>
<dbReference type="Pfam" id="PF08281">
    <property type="entry name" value="Sigma70_r4_2"/>
    <property type="match status" value="1"/>
</dbReference>